<feature type="compositionally biased region" description="Basic and acidic residues" evidence="1">
    <location>
        <begin position="39"/>
        <end position="48"/>
    </location>
</feature>
<protein>
    <submittedName>
        <fullName evidence="2">Uncharacterized protein</fullName>
    </submittedName>
</protein>
<keyword evidence="5" id="KW-1185">Reference proteome</keyword>
<dbReference type="EMBL" id="CAEKDK010000008">
    <property type="protein sequence ID" value="CAB4290032.1"/>
    <property type="molecule type" value="Genomic_DNA"/>
</dbReference>
<organism evidence="2 4">
    <name type="scientific">Prunus armeniaca</name>
    <name type="common">Apricot</name>
    <name type="synonym">Armeniaca vulgaris</name>
    <dbReference type="NCBI Taxonomy" id="36596"/>
    <lineage>
        <taxon>Eukaryota</taxon>
        <taxon>Viridiplantae</taxon>
        <taxon>Streptophyta</taxon>
        <taxon>Embryophyta</taxon>
        <taxon>Tracheophyta</taxon>
        <taxon>Spermatophyta</taxon>
        <taxon>Magnoliopsida</taxon>
        <taxon>eudicotyledons</taxon>
        <taxon>Gunneridae</taxon>
        <taxon>Pentapetalae</taxon>
        <taxon>rosids</taxon>
        <taxon>fabids</taxon>
        <taxon>Rosales</taxon>
        <taxon>Rosaceae</taxon>
        <taxon>Amygdaloideae</taxon>
        <taxon>Amygdaleae</taxon>
        <taxon>Prunus</taxon>
    </lineage>
</organism>
<reference evidence="5" key="1">
    <citation type="journal article" date="2020" name="Genome Biol.">
        <title>Gamete binning: chromosome-level and haplotype-resolved genome assembly enabled by high-throughput single-cell sequencing of gamete genomes.</title>
        <authorList>
            <person name="Campoy J.A."/>
            <person name="Sun H."/>
            <person name="Goel M."/>
            <person name="Jiao W.-B."/>
            <person name="Folz-Donahue K."/>
            <person name="Wang N."/>
            <person name="Rubio M."/>
            <person name="Liu C."/>
            <person name="Kukat C."/>
            <person name="Ruiz D."/>
            <person name="Huettel B."/>
            <person name="Schneeberger K."/>
        </authorList>
    </citation>
    <scope>NUCLEOTIDE SEQUENCE [LARGE SCALE GENOMIC DNA]</scope>
    <source>
        <strain evidence="5">cv. Rojo Pasion</strain>
    </source>
</reference>
<evidence type="ECO:0000313" key="2">
    <source>
        <dbReference type="EMBL" id="CAB4290032.1"/>
    </source>
</evidence>
<name>A0A6J5VQ17_PRUAR</name>
<proteinExistence type="predicted"/>
<evidence type="ECO:0000313" key="5">
    <source>
        <dbReference type="Proteomes" id="UP000507245"/>
    </source>
</evidence>
<gene>
    <name evidence="2" type="ORF">CURHAP_LOCUS49862</name>
    <name evidence="3" type="ORF">ORAREDHAP_LOCUS49177</name>
</gene>
<feature type="region of interest" description="Disordered" evidence="1">
    <location>
        <begin position="1"/>
        <end position="48"/>
    </location>
</feature>
<evidence type="ECO:0000313" key="4">
    <source>
        <dbReference type="Proteomes" id="UP000507222"/>
    </source>
</evidence>
<sequence length="111" mass="11890">MEAHTLNVDAAKTASVAQPVRTYSSKTRQTSKISASPSKAKETVSVDKPAETTNVIKSPVTQQTSKVPTPQPSTKAFETQTVSSTYASFPPIILTSMLELVDHDLVLQSPC</sequence>
<accession>A0A6J5VQ17</accession>
<dbReference type="AlphaFoldDB" id="A0A6J5VQ17"/>
<dbReference type="Proteomes" id="UP000507222">
    <property type="component" value="Unassembled WGS sequence"/>
</dbReference>
<feature type="compositionally biased region" description="Polar residues" evidence="1">
    <location>
        <begin position="21"/>
        <end position="37"/>
    </location>
</feature>
<dbReference type="Proteomes" id="UP000507245">
    <property type="component" value="Unassembled WGS sequence"/>
</dbReference>
<reference evidence="2 4" key="2">
    <citation type="submission" date="2020-05" db="EMBL/GenBank/DDBJ databases">
        <authorList>
            <person name="Campoy J."/>
            <person name="Schneeberger K."/>
            <person name="Spophaly S."/>
        </authorList>
    </citation>
    <scope>NUCLEOTIDE SEQUENCE [LARGE SCALE GENOMIC DNA]</scope>
    <source>
        <strain evidence="2">PruArmRojPasFocal</strain>
    </source>
</reference>
<evidence type="ECO:0000313" key="3">
    <source>
        <dbReference type="EMBL" id="CAB4320379.1"/>
    </source>
</evidence>
<dbReference type="EMBL" id="CAEKKB010000008">
    <property type="protein sequence ID" value="CAB4320379.1"/>
    <property type="molecule type" value="Genomic_DNA"/>
</dbReference>
<evidence type="ECO:0000256" key="1">
    <source>
        <dbReference type="SAM" id="MobiDB-lite"/>
    </source>
</evidence>